<dbReference type="Pfam" id="PF00112">
    <property type="entry name" value="Peptidase_C1"/>
    <property type="match status" value="1"/>
</dbReference>
<dbReference type="Gene3D" id="3.90.70.10">
    <property type="entry name" value="Cysteine proteinases"/>
    <property type="match status" value="1"/>
</dbReference>
<dbReference type="GO" id="GO:0006508">
    <property type="term" value="P:proteolysis"/>
    <property type="evidence" value="ECO:0007669"/>
    <property type="project" value="InterPro"/>
</dbReference>
<protein>
    <recommendedName>
        <fullName evidence="1">Peptidase C1A papain C-terminal domain-containing protein</fullName>
    </recommendedName>
</protein>
<dbReference type="SUPFAM" id="SSF54001">
    <property type="entry name" value="Cysteine proteinases"/>
    <property type="match status" value="1"/>
</dbReference>
<evidence type="ECO:0000313" key="2">
    <source>
        <dbReference type="EMBL" id="KCW84691.1"/>
    </source>
</evidence>
<proteinExistence type="predicted"/>
<dbReference type="EMBL" id="KK198754">
    <property type="protein sequence ID" value="KCW84691.1"/>
    <property type="molecule type" value="Genomic_DNA"/>
</dbReference>
<evidence type="ECO:0000259" key="1">
    <source>
        <dbReference type="Pfam" id="PF00112"/>
    </source>
</evidence>
<dbReference type="Gramene" id="KCW84691">
    <property type="protein sequence ID" value="KCW84691"/>
    <property type="gene ID" value="EUGRSUZ_B01509"/>
</dbReference>
<dbReference type="OMA" id="NGICMAD"/>
<dbReference type="GO" id="GO:0008234">
    <property type="term" value="F:cysteine-type peptidase activity"/>
    <property type="evidence" value="ECO:0007669"/>
    <property type="project" value="InterPro"/>
</dbReference>
<dbReference type="InterPro" id="IPR000668">
    <property type="entry name" value="Peptidase_C1A_C"/>
</dbReference>
<name>A0A059D2M8_EUCGR</name>
<sequence length="97" mass="10594">MPSSSSLNHGLTTETNYPYERVDGTCNARKEASHAAKILRYEDVPSKSESALLKAVAHQLVSITINAGDSAFQIYKGIWMPRKVFCGIAMEASYPTA</sequence>
<feature type="domain" description="Peptidase C1A papain C-terminal" evidence="1">
    <location>
        <begin position="8"/>
        <end position="77"/>
    </location>
</feature>
<reference evidence="2" key="1">
    <citation type="submission" date="2013-07" db="EMBL/GenBank/DDBJ databases">
        <title>The genome of Eucalyptus grandis.</title>
        <authorList>
            <person name="Schmutz J."/>
            <person name="Hayes R."/>
            <person name="Myburg A."/>
            <person name="Tuskan G."/>
            <person name="Grattapaglia D."/>
            <person name="Rokhsar D.S."/>
        </authorList>
    </citation>
    <scope>NUCLEOTIDE SEQUENCE</scope>
    <source>
        <tissue evidence="2">Leaf extractions</tissue>
    </source>
</reference>
<dbReference type="AlphaFoldDB" id="A0A059D2M8"/>
<gene>
    <name evidence="2" type="ORF">EUGRSUZ_B01509</name>
</gene>
<accession>A0A059D2M8</accession>
<dbReference type="InterPro" id="IPR038765">
    <property type="entry name" value="Papain-like_cys_pep_sf"/>
</dbReference>
<dbReference type="InParanoid" id="A0A059D2M8"/>
<organism evidence="2">
    <name type="scientific">Eucalyptus grandis</name>
    <name type="common">Flooded gum</name>
    <dbReference type="NCBI Taxonomy" id="71139"/>
    <lineage>
        <taxon>Eukaryota</taxon>
        <taxon>Viridiplantae</taxon>
        <taxon>Streptophyta</taxon>
        <taxon>Embryophyta</taxon>
        <taxon>Tracheophyta</taxon>
        <taxon>Spermatophyta</taxon>
        <taxon>Magnoliopsida</taxon>
        <taxon>eudicotyledons</taxon>
        <taxon>Gunneridae</taxon>
        <taxon>Pentapetalae</taxon>
        <taxon>rosids</taxon>
        <taxon>malvids</taxon>
        <taxon>Myrtales</taxon>
        <taxon>Myrtaceae</taxon>
        <taxon>Myrtoideae</taxon>
        <taxon>Eucalypteae</taxon>
        <taxon>Eucalyptus</taxon>
    </lineage>
</organism>